<dbReference type="AlphaFoldDB" id="A0A0F6B4A0"/>
<name>A0A0F6B4A0_SALT1</name>
<reference evidence="1 2" key="1">
    <citation type="journal article" date="2010" name="J. Bacteriol.">
        <title>Short-term signatures of evolutionary change in the Salmonella enterica serovar typhimurium 14028 genome.</title>
        <authorList>
            <person name="Jarvik T."/>
            <person name="Smillie C."/>
            <person name="Groisman E.A."/>
            <person name="Ochman H."/>
        </authorList>
    </citation>
    <scope>NUCLEOTIDE SEQUENCE [LARGE SCALE GENOMIC DNA]</scope>
    <source>
        <strain evidence="2">14028s / SGSC 2262</strain>
    </source>
</reference>
<evidence type="ECO:0000313" key="1">
    <source>
        <dbReference type="EMBL" id="ACY89341.1"/>
    </source>
</evidence>
<evidence type="ECO:0000313" key="2">
    <source>
        <dbReference type="Proteomes" id="UP000002695"/>
    </source>
</evidence>
<accession>A0A0F6B4A0</accession>
<gene>
    <name evidence="1" type="ordered locus">STM14_2902</name>
</gene>
<sequence length="56" mass="6394">MFYVALCVCRLFHAGLMPFSRQQNDSTLNLLIKRCNIVLMLKIAGMTVEPQRFGGF</sequence>
<dbReference type="Proteomes" id="UP000002695">
    <property type="component" value="Chromosome"/>
</dbReference>
<dbReference type="HOGENOM" id="CLU_211985_0_0_6"/>
<organism evidence="1 2">
    <name type="scientific">Salmonella typhimurium (strain 14028s / SGSC 2262)</name>
    <dbReference type="NCBI Taxonomy" id="588858"/>
    <lineage>
        <taxon>Bacteria</taxon>
        <taxon>Pseudomonadati</taxon>
        <taxon>Pseudomonadota</taxon>
        <taxon>Gammaproteobacteria</taxon>
        <taxon>Enterobacterales</taxon>
        <taxon>Enterobacteriaceae</taxon>
        <taxon>Salmonella</taxon>
    </lineage>
</organism>
<protein>
    <submittedName>
        <fullName evidence="1">Uncharacterized protein</fullName>
    </submittedName>
</protein>
<dbReference type="EMBL" id="CP001363">
    <property type="protein sequence ID" value="ACY89341.1"/>
    <property type="molecule type" value="Genomic_DNA"/>
</dbReference>
<proteinExistence type="predicted"/>
<keyword evidence="2" id="KW-1185">Reference proteome</keyword>
<dbReference type="PATRIC" id="fig|588858.6.peg.2698"/>
<dbReference type="KEGG" id="seo:STM14_2902"/>